<dbReference type="OrthoDB" id="2223530at2"/>
<accession>A0A1H0MTY6</accession>
<evidence type="ECO:0000313" key="1">
    <source>
        <dbReference type="EMBL" id="SDO83867.1"/>
    </source>
</evidence>
<dbReference type="EMBL" id="FNJK01000002">
    <property type="protein sequence ID" value="SDO83867.1"/>
    <property type="molecule type" value="Genomic_DNA"/>
</dbReference>
<gene>
    <name evidence="1" type="ORF">SAMN05216347_102476</name>
</gene>
<organism evidence="1 2">
    <name type="scientific">Streptococcus equinus</name>
    <name type="common">Streptococcus bovis</name>
    <dbReference type="NCBI Taxonomy" id="1335"/>
    <lineage>
        <taxon>Bacteria</taxon>
        <taxon>Bacillati</taxon>
        <taxon>Bacillota</taxon>
        <taxon>Bacilli</taxon>
        <taxon>Lactobacillales</taxon>
        <taxon>Streptococcaceae</taxon>
        <taxon>Streptococcus</taxon>
    </lineage>
</organism>
<evidence type="ECO:0000313" key="2">
    <source>
        <dbReference type="Proteomes" id="UP000183816"/>
    </source>
</evidence>
<sequence>MRLKDILDLDSYDLAPDSKVEIFDMDDFADSVMHQRFSKVYLPENQDSELSPYAFLVNDSILITMEA</sequence>
<dbReference type="Proteomes" id="UP000183816">
    <property type="component" value="Unassembled WGS sequence"/>
</dbReference>
<proteinExistence type="predicted"/>
<dbReference type="AlphaFoldDB" id="A0A1H0MTY6"/>
<name>A0A1H0MTY6_STREI</name>
<protein>
    <submittedName>
        <fullName evidence="1">Uncharacterized protein</fullName>
    </submittedName>
</protein>
<dbReference type="RefSeq" id="WP_074482210.1">
    <property type="nucleotide sequence ID" value="NZ_CP070238.1"/>
</dbReference>
<reference evidence="1 2" key="1">
    <citation type="submission" date="2016-10" db="EMBL/GenBank/DDBJ databases">
        <authorList>
            <person name="de Groot N.N."/>
        </authorList>
    </citation>
    <scope>NUCLEOTIDE SEQUENCE [LARGE SCALE GENOMIC DNA]</scope>
    <source>
        <strain evidence="1 2">Sb04</strain>
    </source>
</reference>